<dbReference type="OrthoDB" id="5890890at2759"/>
<organism evidence="2 3">
    <name type="scientific">Steinernema carpocapsae</name>
    <name type="common">Entomopathogenic nematode</name>
    <dbReference type="NCBI Taxonomy" id="34508"/>
    <lineage>
        <taxon>Eukaryota</taxon>
        <taxon>Metazoa</taxon>
        <taxon>Ecdysozoa</taxon>
        <taxon>Nematoda</taxon>
        <taxon>Chromadorea</taxon>
        <taxon>Rhabditida</taxon>
        <taxon>Tylenchina</taxon>
        <taxon>Panagrolaimomorpha</taxon>
        <taxon>Strongyloidoidea</taxon>
        <taxon>Steinernematidae</taxon>
        <taxon>Steinernema</taxon>
    </lineage>
</organism>
<dbReference type="STRING" id="34508.A0A4U5NZ18"/>
<feature type="transmembrane region" description="Helical" evidence="1">
    <location>
        <begin position="195"/>
        <end position="215"/>
    </location>
</feature>
<evidence type="ECO:0000313" key="3">
    <source>
        <dbReference type="Proteomes" id="UP000298663"/>
    </source>
</evidence>
<feature type="transmembrane region" description="Helical" evidence="1">
    <location>
        <begin position="227"/>
        <end position="248"/>
    </location>
</feature>
<dbReference type="SUPFAM" id="SSF81321">
    <property type="entry name" value="Family A G protein-coupled receptor-like"/>
    <property type="match status" value="1"/>
</dbReference>
<dbReference type="EMBL" id="AZBU02000003">
    <property type="protein sequence ID" value="TKR88680.1"/>
    <property type="molecule type" value="Genomic_DNA"/>
</dbReference>
<feature type="transmembrane region" description="Helical" evidence="1">
    <location>
        <begin position="260"/>
        <end position="281"/>
    </location>
</feature>
<keyword evidence="3" id="KW-1185">Reference proteome</keyword>
<dbReference type="AlphaFoldDB" id="A0A4U5NZ18"/>
<comment type="caution">
    <text evidence="2">The sequence shown here is derived from an EMBL/GenBank/DDBJ whole genome shotgun (WGS) entry which is preliminary data.</text>
</comment>
<evidence type="ECO:0000313" key="2">
    <source>
        <dbReference type="EMBL" id="TKR88680.1"/>
    </source>
</evidence>
<sequence length="316" mass="35544">MRPFCNNFGILNLTPEIDIAIPGYNPADRAFYTGIVYLIIGLITLPVNIFVFANFIRPPLINESCYKLIAITSFLDIVNLITACFVSGFSSILYLSYCSPGGAWLYTYGVYFMFHWYAYCAASEVLALDRLLVFARPSFAKFLFDGRRAWFWLLYVLGYATLGTVVKPSMFYIYSPVAGVFFDGDNNPFHIYNNFIKLIFITLCYVFVVIFIHKLSSGSSLKSQRTLSVQTLFVALLSAICTMGYLAVSYLPTGNPLENYAGLIGQLGWIIMHAFSGFVYLTGNRAVRDKFLGIFRKTTKNVLVVSVVPVSCRIIK</sequence>
<feature type="transmembrane region" description="Helical" evidence="1">
    <location>
        <begin position="103"/>
        <end position="128"/>
    </location>
</feature>
<keyword evidence="1" id="KW-1133">Transmembrane helix</keyword>
<dbReference type="InterPro" id="IPR019425">
    <property type="entry name" value="7TM_GPCR_serpentine_rcpt_Srt"/>
</dbReference>
<dbReference type="Proteomes" id="UP000298663">
    <property type="component" value="Unassembled WGS sequence"/>
</dbReference>
<dbReference type="Pfam" id="PF10321">
    <property type="entry name" value="7TM_GPCR_Srt"/>
    <property type="match status" value="1"/>
</dbReference>
<keyword evidence="1" id="KW-0472">Membrane</keyword>
<proteinExistence type="predicted"/>
<name>A0A4U5NZ18_STECR</name>
<protein>
    <recommendedName>
        <fullName evidence="4">G-protein coupled receptors family 1 profile domain-containing protein</fullName>
    </recommendedName>
</protein>
<dbReference type="PANTHER" id="PTHR23021">
    <property type="entry name" value="SERPENTINE RECEPTOR, CLASS T"/>
    <property type="match status" value="1"/>
</dbReference>
<keyword evidence="1" id="KW-0812">Transmembrane</keyword>
<feature type="transmembrane region" description="Helical" evidence="1">
    <location>
        <begin position="35"/>
        <end position="56"/>
    </location>
</feature>
<reference evidence="2 3" key="1">
    <citation type="journal article" date="2015" name="Genome Biol.">
        <title>Comparative genomics of Steinernema reveals deeply conserved gene regulatory networks.</title>
        <authorList>
            <person name="Dillman A.R."/>
            <person name="Macchietto M."/>
            <person name="Porter C.F."/>
            <person name="Rogers A."/>
            <person name="Williams B."/>
            <person name="Antoshechkin I."/>
            <person name="Lee M.M."/>
            <person name="Goodwin Z."/>
            <person name="Lu X."/>
            <person name="Lewis E.E."/>
            <person name="Goodrich-Blair H."/>
            <person name="Stock S.P."/>
            <person name="Adams B.J."/>
            <person name="Sternberg P.W."/>
            <person name="Mortazavi A."/>
        </authorList>
    </citation>
    <scope>NUCLEOTIDE SEQUENCE [LARGE SCALE GENOMIC DNA]</scope>
    <source>
        <strain evidence="2 3">ALL</strain>
    </source>
</reference>
<dbReference type="PANTHER" id="PTHR23021:SF26">
    <property type="entry name" value="SERPENTINE RECEPTOR, CLASS T"/>
    <property type="match status" value="1"/>
</dbReference>
<accession>A0A4U5NZ18</accession>
<evidence type="ECO:0000256" key="1">
    <source>
        <dbReference type="SAM" id="Phobius"/>
    </source>
</evidence>
<evidence type="ECO:0008006" key="4">
    <source>
        <dbReference type="Google" id="ProtNLM"/>
    </source>
</evidence>
<feature type="transmembrane region" description="Helical" evidence="1">
    <location>
        <begin position="68"/>
        <end position="97"/>
    </location>
</feature>
<reference evidence="2 3" key="2">
    <citation type="journal article" date="2019" name="G3 (Bethesda)">
        <title>Hybrid Assembly of the Genome of the Entomopathogenic Nematode Steinernema carpocapsae Identifies the X-Chromosome.</title>
        <authorList>
            <person name="Serra L."/>
            <person name="Macchietto M."/>
            <person name="Macias-Munoz A."/>
            <person name="McGill C.J."/>
            <person name="Rodriguez I.M."/>
            <person name="Rodriguez B."/>
            <person name="Murad R."/>
            <person name="Mortazavi A."/>
        </authorList>
    </citation>
    <scope>NUCLEOTIDE SEQUENCE [LARGE SCALE GENOMIC DNA]</scope>
    <source>
        <strain evidence="2 3">ALL</strain>
    </source>
</reference>
<feature type="transmembrane region" description="Helical" evidence="1">
    <location>
        <begin position="149"/>
        <end position="175"/>
    </location>
</feature>
<dbReference type="Gene3D" id="1.20.1070.10">
    <property type="entry name" value="Rhodopsin 7-helix transmembrane proteins"/>
    <property type="match status" value="1"/>
</dbReference>
<gene>
    <name evidence="2" type="ORF">L596_012886</name>
</gene>